<gene>
    <name evidence="8" type="ORF">QBC47DRAFT_417057</name>
</gene>
<dbReference type="EMBL" id="MU839841">
    <property type="protein sequence ID" value="KAK1751793.1"/>
    <property type="molecule type" value="Genomic_DNA"/>
</dbReference>
<dbReference type="InterPro" id="IPR036322">
    <property type="entry name" value="WD40_repeat_dom_sf"/>
</dbReference>
<keyword evidence="3" id="KW-0498">Mitosis</keyword>
<accession>A0AAJ0B509</accession>
<keyword evidence="5" id="KW-0131">Cell cycle</keyword>
<dbReference type="AlphaFoldDB" id="A0AAJ0B509"/>
<dbReference type="Gene3D" id="2.130.10.10">
    <property type="entry name" value="YVTN repeat-like/Quinoprotein amine dehydrogenase"/>
    <property type="match status" value="1"/>
</dbReference>
<dbReference type="SUPFAM" id="SSF50978">
    <property type="entry name" value="WD40 repeat-like"/>
    <property type="match status" value="1"/>
</dbReference>
<evidence type="ECO:0000256" key="5">
    <source>
        <dbReference type="ARBA" id="ARBA00023306"/>
    </source>
</evidence>
<dbReference type="InterPro" id="IPR024977">
    <property type="entry name" value="Apc4-like_WD40_dom"/>
</dbReference>
<dbReference type="GO" id="GO:0051301">
    <property type="term" value="P:cell division"/>
    <property type="evidence" value="ECO:0007669"/>
    <property type="project" value="UniProtKB-KW"/>
</dbReference>
<dbReference type="Pfam" id="PF12896">
    <property type="entry name" value="ANAPC4"/>
    <property type="match status" value="1"/>
</dbReference>
<evidence type="ECO:0000256" key="2">
    <source>
        <dbReference type="ARBA" id="ARBA00022618"/>
    </source>
</evidence>
<comment type="caution">
    <text evidence="8">The sequence shown here is derived from an EMBL/GenBank/DDBJ whole genome shotgun (WGS) entry which is preliminary data.</text>
</comment>
<dbReference type="InterPro" id="IPR015943">
    <property type="entry name" value="WD40/YVTN_repeat-like_dom_sf"/>
</dbReference>
<proteinExistence type="predicted"/>
<protein>
    <recommendedName>
        <fullName evidence="1">Anaphase-promoting complex subunit 4</fullName>
    </recommendedName>
</protein>
<evidence type="ECO:0000256" key="4">
    <source>
        <dbReference type="ARBA" id="ARBA00022786"/>
    </source>
</evidence>
<keyword evidence="4" id="KW-0833">Ubl conjugation pathway</keyword>
<dbReference type="PANTHER" id="PTHR13260:SF0">
    <property type="entry name" value="ANAPHASE-PROMOTING COMPLEX SUBUNIT 4"/>
    <property type="match status" value="1"/>
</dbReference>
<evidence type="ECO:0000256" key="1">
    <source>
        <dbReference type="ARBA" id="ARBA00016067"/>
    </source>
</evidence>
<evidence type="ECO:0000313" key="8">
    <source>
        <dbReference type="EMBL" id="KAK1751793.1"/>
    </source>
</evidence>
<evidence type="ECO:0000256" key="3">
    <source>
        <dbReference type="ARBA" id="ARBA00022776"/>
    </source>
</evidence>
<feature type="domain" description="Anaphase-promoting complex subunit 4 long" evidence="7">
    <location>
        <begin position="271"/>
        <end position="473"/>
    </location>
</feature>
<dbReference type="GO" id="GO:0031145">
    <property type="term" value="P:anaphase-promoting complex-dependent catabolic process"/>
    <property type="evidence" value="ECO:0007669"/>
    <property type="project" value="InterPro"/>
</dbReference>
<dbReference type="InterPro" id="IPR024789">
    <property type="entry name" value="APC4"/>
</dbReference>
<dbReference type="Proteomes" id="UP001239445">
    <property type="component" value="Unassembled WGS sequence"/>
</dbReference>
<name>A0AAJ0B509_9PEZI</name>
<dbReference type="GO" id="GO:0034399">
    <property type="term" value="C:nuclear periphery"/>
    <property type="evidence" value="ECO:0007669"/>
    <property type="project" value="TreeGrafter"/>
</dbReference>
<feature type="domain" description="Anaphase-promoting complex subunit 4-like WD40" evidence="6">
    <location>
        <begin position="27"/>
        <end position="115"/>
    </location>
</feature>
<sequence length="791" mass="87529">MGTHRKLQQFSATKFAAPASGNHLACNPVIDLVANAGDGNTALYVWRANGQLVSKHAERSHKVEVIQWKDDGQFLAGGWSDGVVRLIGLESSKAVHHLRVCENGSGKINFIAWSRNVTGGQQAEVELSATLPSREIELDETKSLLDLPHELTFLEVETALPKISPLPVSGGSGDDMFVFSTTSSLDFVFRPTKPEDAHNVHVMIVGSTDGGIHLSIYDSLVIGSFRYSPRPPLKLASGSDEFQLCGHGSDPDISTHTLLLKQAGGDQASLHLVPMDLTFVHSSPVNLSLLASKMTTMQNLLRYLKQTQSHMTGEWKATRELPARFLNAVKEDLEKMEGGPVTIVQALYHTVVTGHVYEPLKEWLVDSLAERGHKRWEKAVVSGLENLRSLVHENFIPALERCGIILSRLLGIARFHDSRESIGFSAAQILNLLDIVSCLTVVANRILLSVMDELEHFGTFSTWLRLEIDKQASSTLSDELTEKEATMDHGKVISYIQRYLVTSPLALYFDEVTREDYAKDQNLAEDGSSLLEMLDKQFKRQESGQPYMKALPHIDFLVNYLTSRSGMVFRNIAEAKKRSVRLGRATELSVPKKIWKHDMYTCSVKTGDDSEAQAFTAISDGDDKSKVYLFQTGIAIVNGISGETKTTACGFALPKGATIVDFKFLDKSALLVLCQQQDEPAYFLFCIRYQPYHLPYGAYKTPQDIRFVGMGADSDGESVALCFVFSKLEGFVPVQMEVQKARKDRGQIPARVCLLGKDKTVCRVYALPDDWETAMSELSLDEAEEAGNKGS</sequence>
<dbReference type="Pfam" id="PF12894">
    <property type="entry name" value="ANAPC4_WD40"/>
    <property type="match status" value="1"/>
</dbReference>
<dbReference type="PANTHER" id="PTHR13260">
    <property type="entry name" value="ANAPHASE PROMOTING COMPLEX SUBUNIT 4 APC4"/>
    <property type="match status" value="1"/>
</dbReference>
<evidence type="ECO:0000259" key="6">
    <source>
        <dbReference type="Pfam" id="PF12894"/>
    </source>
</evidence>
<evidence type="ECO:0000313" key="9">
    <source>
        <dbReference type="Proteomes" id="UP001239445"/>
    </source>
</evidence>
<evidence type="ECO:0000259" key="7">
    <source>
        <dbReference type="Pfam" id="PF12896"/>
    </source>
</evidence>
<organism evidence="8 9">
    <name type="scientific">Echria macrotheca</name>
    <dbReference type="NCBI Taxonomy" id="438768"/>
    <lineage>
        <taxon>Eukaryota</taxon>
        <taxon>Fungi</taxon>
        <taxon>Dikarya</taxon>
        <taxon>Ascomycota</taxon>
        <taxon>Pezizomycotina</taxon>
        <taxon>Sordariomycetes</taxon>
        <taxon>Sordariomycetidae</taxon>
        <taxon>Sordariales</taxon>
        <taxon>Schizotheciaceae</taxon>
        <taxon>Echria</taxon>
    </lineage>
</organism>
<keyword evidence="2" id="KW-0132">Cell division</keyword>
<reference evidence="8" key="1">
    <citation type="submission" date="2023-06" db="EMBL/GenBank/DDBJ databases">
        <title>Genome-scale phylogeny and comparative genomics of the fungal order Sordariales.</title>
        <authorList>
            <consortium name="Lawrence Berkeley National Laboratory"/>
            <person name="Hensen N."/>
            <person name="Bonometti L."/>
            <person name="Westerberg I."/>
            <person name="Brannstrom I.O."/>
            <person name="Guillou S."/>
            <person name="Cros-Aarteil S."/>
            <person name="Calhoun S."/>
            <person name="Haridas S."/>
            <person name="Kuo A."/>
            <person name="Mondo S."/>
            <person name="Pangilinan J."/>
            <person name="Riley R."/>
            <person name="Labutti K."/>
            <person name="Andreopoulos B."/>
            <person name="Lipzen A."/>
            <person name="Chen C."/>
            <person name="Yanf M."/>
            <person name="Daum C."/>
            <person name="Ng V."/>
            <person name="Clum A."/>
            <person name="Steindorff A."/>
            <person name="Ohm R."/>
            <person name="Martin F."/>
            <person name="Silar P."/>
            <person name="Natvig D."/>
            <person name="Lalanne C."/>
            <person name="Gautier V."/>
            <person name="Ament-Velasquez S.L."/>
            <person name="Kruys A."/>
            <person name="Hutchinson M.I."/>
            <person name="Powell A.J."/>
            <person name="Barry K."/>
            <person name="Miller A.N."/>
            <person name="Grigoriev I.V."/>
            <person name="Debuchy R."/>
            <person name="Gladieux P."/>
            <person name="Thoren M.H."/>
            <person name="Johannesson H."/>
        </authorList>
    </citation>
    <scope>NUCLEOTIDE SEQUENCE</scope>
    <source>
        <strain evidence="8">PSN4</strain>
    </source>
</reference>
<keyword evidence="9" id="KW-1185">Reference proteome</keyword>
<dbReference type="GO" id="GO:0005680">
    <property type="term" value="C:anaphase-promoting complex"/>
    <property type="evidence" value="ECO:0007669"/>
    <property type="project" value="InterPro"/>
</dbReference>
<dbReference type="GO" id="GO:0070979">
    <property type="term" value="P:protein K11-linked ubiquitination"/>
    <property type="evidence" value="ECO:0007669"/>
    <property type="project" value="TreeGrafter"/>
</dbReference>
<dbReference type="InterPro" id="IPR024790">
    <property type="entry name" value="APC4_long_dom"/>
</dbReference>